<evidence type="ECO:0000256" key="2">
    <source>
        <dbReference type="ARBA" id="ARBA00010337"/>
    </source>
</evidence>
<keyword evidence="10" id="KW-1185">Reference proteome</keyword>
<dbReference type="InterPro" id="IPR007259">
    <property type="entry name" value="GCP"/>
</dbReference>
<dbReference type="Pfam" id="PF17681">
    <property type="entry name" value="GCP_N_terminal"/>
    <property type="match status" value="1"/>
</dbReference>
<sequence>MLGQGKQQTSQVSQSDSVLASAPLLGAARSSQTMAPPRPMSGQRQSIYATTASTAALGVDAAADPIGRSGRLKSAQRRSNSPTTKIAPSASQTIRSPPFDIGVSPVAKSVYQLVALHLSPRMPISGEIRKSTAQQQSATPSTTCPSASEEHLRQMFEYSMRILGSRISPVIVADESHITSLMQKHVARNDSSAHIALRMTNLLAKLSEKSIMRRRLATLCFLLSSCENSGSSMDGIITGTSGLRLGLKSMGPTAKPTARITPETIHLKADNNVDTFSLSIPRASVFNAYYVPQNIADAQRLTLSESELIRDMLFVFQGIDGRHIKFDMELGIYALDSQIYIPNPTRELVQRPCELGWHYRNISQCIKAAQESTSIRLYEQSFYATIQAELVDYYRMIAMLENQLDSSDSLEGSFFSTGLTLKRLYIWIQSPLQRLRNLSVLIDVCKGCKGGALISMIHNYVTHGDPEVREYIRRLLVEISRPFYTMLKRWIHEGELEDPYEEFFVSMDSSANINNLWRSKYTINYSLVPGFISKALAKKVFLIGKSLNFVRHSCADPGGFSLWSRQPADLMYGDLKKLEFSIDSAYQASNAHLMSVLFEKYNLMEHLLALKRFVLLGQGDFVQYLLDSLGSSLSKPASTLYRHNLSGALEIAIRSSNAQHQDADVLKRLDVRLLEATGGDTGWDVFTLDYHVDSPINTILTQQAMHTYLKLFTFLWRLKRVEHVLSSSWRLRVAETQTLRYVKGFAGDIQQCFILQSEMVHFVNQLQHYIFFEVIECSWNELIASINKKSRDLDLLIAAHNRYLNSIAMKGLLAVLPNQTTISKKLFKIFEIILAFDAVQESVFRLAADEQSHQNVAHATAYQIQLEAEFKLKGRASSQDRPSSLPSAARISAVRGRVQDAVDLFRTQVKNLLLSLADHPDQNLKLLGTRLNFNEVSLRFAML</sequence>
<feature type="domain" description="Gamma tubulin complex component protein N-terminal" evidence="8">
    <location>
        <begin position="309"/>
        <end position="600"/>
    </location>
</feature>
<keyword evidence="3" id="KW-0963">Cytoplasm</keyword>
<comment type="caution">
    <text evidence="9">The sequence shown here is derived from an EMBL/GenBank/DDBJ whole genome shotgun (WGS) entry which is preliminary data.</text>
</comment>
<dbReference type="Proteomes" id="UP001648503">
    <property type="component" value="Unassembled WGS sequence"/>
</dbReference>
<dbReference type="Pfam" id="PF04130">
    <property type="entry name" value="GCP_C_terminal"/>
    <property type="match status" value="1"/>
</dbReference>
<dbReference type="PANTHER" id="PTHR19302:SF14">
    <property type="entry name" value="GAMMA-TUBULIN COMPLEX COMPONENT 3"/>
    <property type="match status" value="1"/>
</dbReference>
<evidence type="ECO:0000313" key="10">
    <source>
        <dbReference type="Proteomes" id="UP001648503"/>
    </source>
</evidence>
<dbReference type="EMBL" id="JAFCIX010000336">
    <property type="protein sequence ID" value="KAH6594303.1"/>
    <property type="molecule type" value="Genomic_DNA"/>
</dbReference>
<evidence type="ECO:0000256" key="4">
    <source>
        <dbReference type="ARBA" id="ARBA00022701"/>
    </source>
</evidence>
<dbReference type="Gene3D" id="1.20.120.1900">
    <property type="entry name" value="Gamma-tubulin complex, C-terminal domain"/>
    <property type="match status" value="1"/>
</dbReference>
<gene>
    <name evidence="9" type="ORF">BASA50_006774</name>
</gene>
<comment type="similarity">
    <text evidence="2">Belongs to the TUBGCP family.</text>
</comment>
<feature type="region of interest" description="Disordered" evidence="6">
    <location>
        <begin position="23"/>
        <end position="44"/>
    </location>
</feature>
<dbReference type="InterPro" id="IPR041470">
    <property type="entry name" value="GCP_N"/>
</dbReference>
<evidence type="ECO:0000313" key="9">
    <source>
        <dbReference type="EMBL" id="KAH6594303.1"/>
    </source>
</evidence>
<evidence type="ECO:0000256" key="1">
    <source>
        <dbReference type="ARBA" id="ARBA00004245"/>
    </source>
</evidence>
<proteinExistence type="inferred from homology"/>
<evidence type="ECO:0000259" key="8">
    <source>
        <dbReference type="Pfam" id="PF17681"/>
    </source>
</evidence>
<keyword evidence="5" id="KW-0206">Cytoskeleton</keyword>
<organism evidence="9 10">
    <name type="scientific">Batrachochytrium salamandrivorans</name>
    <dbReference type="NCBI Taxonomy" id="1357716"/>
    <lineage>
        <taxon>Eukaryota</taxon>
        <taxon>Fungi</taxon>
        <taxon>Fungi incertae sedis</taxon>
        <taxon>Chytridiomycota</taxon>
        <taxon>Chytridiomycota incertae sedis</taxon>
        <taxon>Chytridiomycetes</taxon>
        <taxon>Rhizophydiales</taxon>
        <taxon>Rhizophydiales incertae sedis</taxon>
        <taxon>Batrachochytrium</taxon>
    </lineage>
</organism>
<accession>A0ABQ8F921</accession>
<protein>
    <recommendedName>
        <fullName evidence="11">Spindle pole body component</fullName>
    </recommendedName>
</protein>
<evidence type="ECO:0000259" key="7">
    <source>
        <dbReference type="Pfam" id="PF04130"/>
    </source>
</evidence>
<reference evidence="9 10" key="1">
    <citation type="submission" date="2021-02" db="EMBL/GenBank/DDBJ databases">
        <title>Variation within the Batrachochytrium salamandrivorans European outbreak.</title>
        <authorList>
            <person name="Kelly M."/>
            <person name="Pasmans F."/>
            <person name="Shea T.P."/>
            <person name="Munoz J.F."/>
            <person name="Carranza S."/>
            <person name="Cuomo C.A."/>
            <person name="Martel A."/>
        </authorList>
    </citation>
    <scope>NUCLEOTIDE SEQUENCE [LARGE SCALE GENOMIC DNA]</scope>
    <source>
        <strain evidence="9 10">AMFP18/2</strain>
    </source>
</reference>
<feature type="domain" description="Gamma tubulin complex component C-terminal" evidence="7">
    <location>
        <begin position="603"/>
        <end position="935"/>
    </location>
</feature>
<evidence type="ECO:0008006" key="11">
    <source>
        <dbReference type="Google" id="ProtNLM"/>
    </source>
</evidence>
<keyword evidence="4" id="KW-0493">Microtubule</keyword>
<evidence type="ECO:0000256" key="6">
    <source>
        <dbReference type="SAM" id="MobiDB-lite"/>
    </source>
</evidence>
<dbReference type="PANTHER" id="PTHR19302">
    <property type="entry name" value="GAMMA TUBULIN COMPLEX PROTEIN"/>
    <property type="match status" value="1"/>
</dbReference>
<evidence type="ECO:0000256" key="5">
    <source>
        <dbReference type="ARBA" id="ARBA00023212"/>
    </source>
</evidence>
<evidence type="ECO:0000256" key="3">
    <source>
        <dbReference type="ARBA" id="ARBA00022490"/>
    </source>
</evidence>
<dbReference type="InterPro" id="IPR040457">
    <property type="entry name" value="GCP_C"/>
</dbReference>
<feature type="region of interest" description="Disordered" evidence="6">
    <location>
        <begin position="67"/>
        <end position="98"/>
    </location>
</feature>
<name>A0ABQ8F921_9FUNG</name>
<dbReference type="InterPro" id="IPR042241">
    <property type="entry name" value="GCP_C_sf"/>
</dbReference>
<comment type="subcellular location">
    <subcellularLocation>
        <location evidence="1">Cytoplasm</location>
        <location evidence="1">Cytoskeleton</location>
    </subcellularLocation>
</comment>
<feature type="compositionally biased region" description="Polar residues" evidence="6">
    <location>
        <begin position="77"/>
        <end position="95"/>
    </location>
</feature>